<dbReference type="Proteomes" id="UP000182771">
    <property type="component" value="Unassembled WGS sequence"/>
</dbReference>
<proteinExistence type="predicted"/>
<dbReference type="InterPro" id="IPR025250">
    <property type="entry name" value="DUF4199"/>
</dbReference>
<feature type="transmembrane region" description="Helical" evidence="1">
    <location>
        <begin position="12"/>
        <end position="30"/>
    </location>
</feature>
<accession>A0A1H2WSC4</accession>
<evidence type="ECO:0000313" key="3">
    <source>
        <dbReference type="Proteomes" id="UP000182771"/>
    </source>
</evidence>
<name>A0A1H2WSC4_9FLAO</name>
<dbReference type="RefSeq" id="WP_016420790.1">
    <property type="nucleotide sequence ID" value="NZ_FNND01000004.1"/>
</dbReference>
<keyword evidence="1" id="KW-0812">Transmembrane</keyword>
<dbReference type="EMBL" id="FNND01000004">
    <property type="protein sequence ID" value="SDW82879.1"/>
    <property type="molecule type" value="Genomic_DNA"/>
</dbReference>
<reference evidence="2 3" key="1">
    <citation type="submission" date="2016-10" db="EMBL/GenBank/DDBJ databases">
        <authorList>
            <person name="Varghese N."/>
            <person name="Submissions S."/>
        </authorList>
    </citation>
    <scope>NUCLEOTIDE SEQUENCE [LARGE SCALE GENOMIC DNA]</scope>
    <source>
        <strain evidence="2 3">DSM 11449</strain>
    </source>
</reference>
<keyword evidence="1" id="KW-1133">Transmembrane helix</keyword>
<evidence type="ECO:0000256" key="1">
    <source>
        <dbReference type="SAM" id="Phobius"/>
    </source>
</evidence>
<sequence length="175" mass="18819">MDTAFKNIVIKNGLFLGAALIAFELIKYATRILYTSNTGLSILLWLVSVAIYAYFIFVAVGQYKASNNDQLTVVDGLKVGAVVGVIAGVLLGIYNVLYTTVIAPDYYEQVMALATEKLGPMLENMSEDQVAIMHEEMLKAKPSVVATFIYSIIGGAIGGLIVGAIIGFVKKSKNN</sequence>
<organism evidence="2 3">
    <name type="scientific">Capnocytophaga granulosa</name>
    <dbReference type="NCBI Taxonomy" id="45242"/>
    <lineage>
        <taxon>Bacteria</taxon>
        <taxon>Pseudomonadati</taxon>
        <taxon>Bacteroidota</taxon>
        <taxon>Flavobacteriia</taxon>
        <taxon>Flavobacteriales</taxon>
        <taxon>Flavobacteriaceae</taxon>
        <taxon>Capnocytophaga</taxon>
    </lineage>
</organism>
<keyword evidence="1" id="KW-0472">Membrane</keyword>
<keyword evidence="3" id="KW-1185">Reference proteome</keyword>
<feature type="transmembrane region" description="Helical" evidence="1">
    <location>
        <begin position="81"/>
        <end position="103"/>
    </location>
</feature>
<dbReference type="GeneID" id="85017308"/>
<evidence type="ECO:0000313" key="2">
    <source>
        <dbReference type="EMBL" id="SDW82879.1"/>
    </source>
</evidence>
<dbReference type="AlphaFoldDB" id="A0A1H2WSC4"/>
<protein>
    <recommendedName>
        <fullName evidence="4">DUF4199 domain-containing protein</fullName>
    </recommendedName>
</protein>
<feature type="transmembrane region" description="Helical" evidence="1">
    <location>
        <begin position="42"/>
        <end position="60"/>
    </location>
</feature>
<feature type="transmembrane region" description="Helical" evidence="1">
    <location>
        <begin position="148"/>
        <end position="169"/>
    </location>
</feature>
<evidence type="ECO:0008006" key="4">
    <source>
        <dbReference type="Google" id="ProtNLM"/>
    </source>
</evidence>
<dbReference type="OrthoDB" id="1151524at2"/>
<comment type="caution">
    <text evidence="2">The sequence shown here is derived from an EMBL/GenBank/DDBJ whole genome shotgun (WGS) entry which is preliminary data.</text>
</comment>
<gene>
    <name evidence="2" type="ORF">SAMN05444420_104172</name>
</gene>
<dbReference type="Pfam" id="PF13858">
    <property type="entry name" value="DUF4199"/>
    <property type="match status" value="1"/>
</dbReference>